<dbReference type="InterPro" id="IPR014718">
    <property type="entry name" value="GH-type_carb-bd"/>
</dbReference>
<dbReference type="EMBL" id="NEVP01000007">
    <property type="protein sequence ID" value="OZI50156.1"/>
    <property type="molecule type" value="Genomic_DNA"/>
</dbReference>
<dbReference type="OrthoDB" id="9808779at2"/>
<dbReference type="GO" id="GO:0005975">
    <property type="term" value="P:carbohydrate metabolic process"/>
    <property type="evidence" value="ECO:0007669"/>
    <property type="project" value="InterPro"/>
</dbReference>
<proteinExistence type="predicted"/>
<protein>
    <submittedName>
        <fullName evidence="1">Aldose epimerase</fullName>
    </submittedName>
</protein>
<comment type="caution">
    <text evidence="1">The sequence shown here is derived from an EMBL/GenBank/DDBJ whole genome shotgun (WGS) entry which is preliminary data.</text>
</comment>
<accession>A0A261TKI8</accession>
<dbReference type="SUPFAM" id="SSF74650">
    <property type="entry name" value="Galactose mutarotase-like"/>
    <property type="match status" value="1"/>
</dbReference>
<dbReference type="Proteomes" id="UP000216913">
    <property type="component" value="Unassembled WGS sequence"/>
</dbReference>
<dbReference type="Gene3D" id="2.70.98.10">
    <property type="match status" value="1"/>
</dbReference>
<dbReference type="Pfam" id="PF01263">
    <property type="entry name" value="Aldose_epim"/>
    <property type="match status" value="1"/>
</dbReference>
<keyword evidence="2" id="KW-1185">Reference proteome</keyword>
<sequence length="306" mass="33517">MSDASHAALPVLDARERVTLSHGAHTAEFAPRAGGRLTALRTGDHDWIVPITETEWPATRWPRAGSYPLAPYSNRIRDGRFVFAGASYQLSSLPGRPQAIHGSGVYADWAVRNAQADSLDLVLVQPAGVQDWPWSFECVQRYVLSERGLALTLTLTNTSERDMPFGCGVHPYFTAERVRMQARRYWPADTQGLPQSGVTTRVDMIARSAEGCDTYLSQWGGRALLEWPEGHRLSLEADPAFEHLVVYSAPKARFLCVEPVTNVADAFNLAAAGVPDTGMRVLAPGARFSSTMHFVLLPSAGQRTPS</sequence>
<dbReference type="RefSeq" id="WP_094800396.1">
    <property type="nucleotide sequence ID" value="NZ_NEVN01000004.1"/>
</dbReference>
<organism evidence="1 2">
    <name type="scientific">Bordetella genomosp. 5</name>
    <dbReference type="NCBI Taxonomy" id="1395608"/>
    <lineage>
        <taxon>Bacteria</taxon>
        <taxon>Pseudomonadati</taxon>
        <taxon>Pseudomonadota</taxon>
        <taxon>Betaproteobacteria</taxon>
        <taxon>Burkholderiales</taxon>
        <taxon>Alcaligenaceae</taxon>
        <taxon>Bordetella</taxon>
    </lineage>
</organism>
<dbReference type="GO" id="GO:0030246">
    <property type="term" value="F:carbohydrate binding"/>
    <property type="evidence" value="ECO:0007669"/>
    <property type="project" value="InterPro"/>
</dbReference>
<dbReference type="AlphaFoldDB" id="A0A261TKI8"/>
<dbReference type="InterPro" id="IPR008183">
    <property type="entry name" value="Aldose_1/G6P_1-epimerase"/>
</dbReference>
<name>A0A261TKI8_9BORD</name>
<dbReference type="InterPro" id="IPR011013">
    <property type="entry name" value="Gal_mutarotase_sf_dom"/>
</dbReference>
<evidence type="ECO:0000313" key="2">
    <source>
        <dbReference type="Proteomes" id="UP000216913"/>
    </source>
</evidence>
<dbReference type="GO" id="GO:0016853">
    <property type="term" value="F:isomerase activity"/>
    <property type="evidence" value="ECO:0007669"/>
    <property type="project" value="InterPro"/>
</dbReference>
<reference evidence="1 2" key="1">
    <citation type="submission" date="2017-05" db="EMBL/GenBank/DDBJ databases">
        <title>Complete and WGS of Bordetella genogroups.</title>
        <authorList>
            <person name="Spilker T."/>
            <person name="LiPuma J."/>
        </authorList>
    </citation>
    <scope>NUCLEOTIDE SEQUENCE [LARGE SCALE GENOMIC DNA]</scope>
    <source>
        <strain evidence="1 2">AU10456</strain>
    </source>
</reference>
<evidence type="ECO:0000313" key="1">
    <source>
        <dbReference type="EMBL" id="OZI50156.1"/>
    </source>
</evidence>
<gene>
    <name evidence="1" type="ORF">CAL25_12545</name>
</gene>